<dbReference type="Proteomes" id="UP000257014">
    <property type="component" value="Unassembled WGS sequence"/>
</dbReference>
<comment type="caution">
    <text evidence="2">The sequence shown here is derived from an EMBL/GenBank/DDBJ whole genome shotgun (WGS) entry which is preliminary data.</text>
</comment>
<name>A0A3E0JY27_9BACI</name>
<dbReference type="AlphaFoldDB" id="A0A3E0JY27"/>
<organism evidence="2 3">
    <name type="scientific">Caldibacillus debilis</name>
    <dbReference type="NCBI Taxonomy" id="301148"/>
    <lineage>
        <taxon>Bacteria</taxon>
        <taxon>Bacillati</taxon>
        <taxon>Bacillota</taxon>
        <taxon>Bacilli</taxon>
        <taxon>Bacillales</taxon>
        <taxon>Bacillaceae</taxon>
        <taxon>Caldibacillus</taxon>
    </lineage>
</organism>
<feature type="region of interest" description="Disordered" evidence="1">
    <location>
        <begin position="120"/>
        <end position="145"/>
    </location>
</feature>
<evidence type="ECO:0000256" key="1">
    <source>
        <dbReference type="SAM" id="MobiDB-lite"/>
    </source>
</evidence>
<reference evidence="2 3" key="1">
    <citation type="submission" date="2018-03" db="EMBL/GenBank/DDBJ databases">
        <authorList>
            <person name="Keele B.F."/>
        </authorList>
    </citation>
    <scope>NUCLEOTIDE SEQUENCE [LARGE SCALE GENOMIC DNA]</scope>
    <source>
        <strain evidence="2">ZCTH4_d</strain>
    </source>
</reference>
<gene>
    <name evidence="2" type="ORF">C6P37_15010</name>
</gene>
<sequence length="145" mass="15530">MLNVCFPAEKYSKTGGAPFGRSPGKGHKKVPGSCGRCPERLKKIRHRKYDGFYAGTGWTEDSRLLMLKNSPRHGKTGTPPGIGPGIIPAAASGRSAIRLFTAGPQLLHGLPFFPTPVFSGGNEKPPYPVSGSSLNVKNRRMKNNG</sequence>
<dbReference type="EMBL" id="QEWE01000033">
    <property type="protein sequence ID" value="REJ25207.1"/>
    <property type="molecule type" value="Genomic_DNA"/>
</dbReference>
<protein>
    <submittedName>
        <fullName evidence="2">Uncharacterized protein</fullName>
    </submittedName>
</protein>
<accession>A0A3E0JY27</accession>
<proteinExistence type="predicted"/>
<evidence type="ECO:0000313" key="3">
    <source>
        <dbReference type="Proteomes" id="UP000257014"/>
    </source>
</evidence>
<evidence type="ECO:0000313" key="2">
    <source>
        <dbReference type="EMBL" id="REJ25207.1"/>
    </source>
</evidence>